<dbReference type="STRING" id="1286106.MPL1_01134"/>
<dbReference type="InterPro" id="IPR052019">
    <property type="entry name" value="F420H2_bilvrd_red/Heme_oxyg"/>
</dbReference>
<dbReference type="GO" id="GO:0016627">
    <property type="term" value="F:oxidoreductase activity, acting on the CH-CH group of donors"/>
    <property type="evidence" value="ECO:0007669"/>
    <property type="project" value="TreeGrafter"/>
</dbReference>
<proteinExistence type="predicted"/>
<dbReference type="EMBL" id="APHR01000005">
    <property type="protein sequence ID" value="EMR14167.1"/>
    <property type="molecule type" value="Genomic_DNA"/>
</dbReference>
<reference evidence="3 4" key="1">
    <citation type="journal article" date="2013" name="Genome Announc.">
        <title>Draft Genome Sequence of Methylophaga lonarensis MPLT, a Haloalkaliphilic (Non-Methane-Utilizing) Methylotroph.</title>
        <authorList>
            <person name="Shetty S.A."/>
            <person name="Marathe N.P."/>
            <person name="Munot H."/>
            <person name="Antony C.P."/>
            <person name="Dhotre D.P."/>
            <person name="Murrell J.C."/>
            <person name="Shouche Y.S."/>
        </authorList>
    </citation>
    <scope>NUCLEOTIDE SEQUENCE [LARGE SCALE GENOMIC DNA]</scope>
    <source>
        <strain evidence="3 4">MPL</strain>
    </source>
</reference>
<keyword evidence="4" id="KW-1185">Reference proteome</keyword>
<keyword evidence="1" id="KW-0560">Oxidoreductase</keyword>
<protein>
    <submittedName>
        <fullName evidence="3">Pyridoxamine 5'-phosphate oxidase-like protein</fullName>
    </submittedName>
</protein>
<gene>
    <name evidence="3" type="ORF">MPL1_01134</name>
</gene>
<dbReference type="InterPro" id="IPR012349">
    <property type="entry name" value="Split_barrel_FMN-bd"/>
</dbReference>
<evidence type="ECO:0000313" key="3">
    <source>
        <dbReference type="EMBL" id="EMR14167.1"/>
    </source>
</evidence>
<organism evidence="3 4">
    <name type="scientific">Methylophaga lonarensis MPL</name>
    <dbReference type="NCBI Taxonomy" id="1286106"/>
    <lineage>
        <taxon>Bacteria</taxon>
        <taxon>Pseudomonadati</taxon>
        <taxon>Pseudomonadota</taxon>
        <taxon>Gammaproteobacteria</taxon>
        <taxon>Thiotrichales</taxon>
        <taxon>Piscirickettsiaceae</taxon>
        <taxon>Methylophaga</taxon>
    </lineage>
</organism>
<evidence type="ECO:0000256" key="1">
    <source>
        <dbReference type="ARBA" id="ARBA00023002"/>
    </source>
</evidence>
<dbReference type="InterPro" id="IPR014419">
    <property type="entry name" value="HutZ"/>
</dbReference>
<accession>M7P3S1</accession>
<evidence type="ECO:0000313" key="4">
    <source>
        <dbReference type="Proteomes" id="UP000012019"/>
    </source>
</evidence>
<dbReference type="PATRIC" id="fig|1286106.3.peg.229"/>
<dbReference type="OrthoDB" id="5345368at2"/>
<dbReference type="PIRSF" id="PIRSF004633">
    <property type="entry name" value="UCP_PLP_oxd"/>
    <property type="match status" value="1"/>
</dbReference>
<evidence type="ECO:0000259" key="2">
    <source>
        <dbReference type="Pfam" id="PF01243"/>
    </source>
</evidence>
<dbReference type="Gene3D" id="2.30.110.10">
    <property type="entry name" value="Electron Transport, Fmn-binding Protein, Chain A"/>
    <property type="match status" value="1"/>
</dbReference>
<comment type="caution">
    <text evidence="3">The sequence shown here is derived from an EMBL/GenBank/DDBJ whole genome shotgun (WGS) entry which is preliminary data.</text>
</comment>
<dbReference type="eggNOG" id="COG0748">
    <property type="taxonomic scope" value="Bacteria"/>
</dbReference>
<dbReference type="PANTHER" id="PTHR35176">
    <property type="entry name" value="HEME OXYGENASE HI_0854-RELATED"/>
    <property type="match status" value="1"/>
</dbReference>
<dbReference type="Proteomes" id="UP000012019">
    <property type="component" value="Unassembled WGS sequence"/>
</dbReference>
<dbReference type="SUPFAM" id="SSF50475">
    <property type="entry name" value="FMN-binding split barrel"/>
    <property type="match status" value="1"/>
</dbReference>
<dbReference type="GO" id="GO:0070967">
    <property type="term" value="F:coenzyme F420 binding"/>
    <property type="evidence" value="ECO:0007669"/>
    <property type="project" value="TreeGrafter"/>
</dbReference>
<dbReference type="PANTHER" id="PTHR35176:SF6">
    <property type="entry name" value="HEME OXYGENASE HI_0854-RELATED"/>
    <property type="match status" value="1"/>
</dbReference>
<dbReference type="RefSeq" id="WP_009725284.1">
    <property type="nucleotide sequence ID" value="NZ_APHR01000005.1"/>
</dbReference>
<feature type="domain" description="Pyridoxamine 5'-phosphate oxidase N-terminal" evidence="2">
    <location>
        <begin position="10"/>
        <end position="141"/>
    </location>
</feature>
<sequence length="174" mass="19490">MNNKKLEAALSDEIQALLADRKSLMLSTLDAEGEPYASYAPFAVEDQNIYLLISEIALHALNLQRHPRAAVLIMEDEDTAEELFARRRLAFQVSATLIETDSEQWQAGINVLSQRHGERINSLSQLADFKLFRLASLGGRYVKGFGKAYTIEAGSFDGRDLTHLRDGHQQRVVS</sequence>
<dbReference type="InterPro" id="IPR011576">
    <property type="entry name" value="Pyridox_Oxase_N"/>
</dbReference>
<name>M7P3S1_9GAMM</name>
<dbReference type="Pfam" id="PF01243">
    <property type="entry name" value="PNPOx_N"/>
    <property type="match status" value="1"/>
</dbReference>
<dbReference type="AlphaFoldDB" id="M7P3S1"/>
<dbReference type="GO" id="GO:0005829">
    <property type="term" value="C:cytosol"/>
    <property type="evidence" value="ECO:0007669"/>
    <property type="project" value="TreeGrafter"/>
</dbReference>